<dbReference type="PROSITE" id="PS51352">
    <property type="entry name" value="THIOREDOXIN_2"/>
    <property type="match status" value="1"/>
</dbReference>
<dbReference type="Proteomes" id="UP000185639">
    <property type="component" value="Unassembled WGS sequence"/>
</dbReference>
<comment type="similarity">
    <text evidence="1">Belongs to the SCO1/2 family.</text>
</comment>
<dbReference type="InterPro" id="IPR003782">
    <property type="entry name" value="SCO1/SenC"/>
</dbReference>
<evidence type="ECO:0000259" key="6">
    <source>
        <dbReference type="PROSITE" id="PS51352"/>
    </source>
</evidence>
<dbReference type="InterPro" id="IPR013766">
    <property type="entry name" value="Thioredoxin_domain"/>
</dbReference>
<dbReference type="Gene3D" id="3.40.30.10">
    <property type="entry name" value="Glutaredoxin"/>
    <property type="match status" value="1"/>
</dbReference>
<dbReference type="STRING" id="484498.SAMN05421686_11057"/>
<dbReference type="EMBL" id="FTOH01000010">
    <property type="protein sequence ID" value="SIT11285.1"/>
    <property type="molecule type" value="Genomic_DNA"/>
</dbReference>
<dbReference type="Pfam" id="PF02630">
    <property type="entry name" value="SCO1-SenC"/>
    <property type="match status" value="1"/>
</dbReference>
<keyword evidence="2 3" id="KW-0186">Copper</keyword>
<evidence type="ECO:0000313" key="7">
    <source>
        <dbReference type="EMBL" id="SIT11285.1"/>
    </source>
</evidence>
<organism evidence="7 8">
    <name type="scientific">Thalassolituus maritimus</name>
    <dbReference type="NCBI Taxonomy" id="484498"/>
    <lineage>
        <taxon>Bacteria</taxon>
        <taxon>Pseudomonadati</taxon>
        <taxon>Pseudomonadota</taxon>
        <taxon>Gammaproteobacteria</taxon>
        <taxon>Oceanospirillales</taxon>
        <taxon>Oceanospirillaceae</taxon>
        <taxon>Thalassolituus</taxon>
    </lineage>
</organism>
<feature type="binding site" evidence="3">
    <location>
        <position position="172"/>
    </location>
    <ligand>
        <name>Cu cation</name>
        <dbReference type="ChEBI" id="CHEBI:23378"/>
    </ligand>
</feature>
<evidence type="ECO:0000313" key="8">
    <source>
        <dbReference type="Proteomes" id="UP000185639"/>
    </source>
</evidence>
<feature type="disulfide bond" description="Redox-active" evidence="4">
    <location>
        <begin position="83"/>
        <end position="87"/>
    </location>
</feature>
<keyword evidence="8" id="KW-1185">Reference proteome</keyword>
<keyword evidence="4" id="KW-1015">Disulfide bond</keyword>
<feature type="domain" description="Thioredoxin" evidence="6">
    <location>
        <begin position="45"/>
        <end position="207"/>
    </location>
</feature>
<dbReference type="AlphaFoldDB" id="A0A1N7PKY3"/>
<evidence type="ECO:0000256" key="1">
    <source>
        <dbReference type="ARBA" id="ARBA00010996"/>
    </source>
</evidence>
<dbReference type="InterPro" id="IPR036249">
    <property type="entry name" value="Thioredoxin-like_sf"/>
</dbReference>
<gene>
    <name evidence="7" type="ORF">SAMN05421686_11057</name>
</gene>
<name>A0A1N7PKY3_9GAMM</name>
<reference evidence="8" key="1">
    <citation type="submission" date="2017-01" db="EMBL/GenBank/DDBJ databases">
        <authorList>
            <person name="Varghese N."/>
            <person name="Submissions S."/>
        </authorList>
    </citation>
    <scope>NUCLEOTIDE SEQUENCE [LARGE SCALE GENOMIC DNA]</scope>
    <source>
        <strain evidence="8">DSM 24913</strain>
    </source>
</reference>
<dbReference type="CDD" id="cd02968">
    <property type="entry name" value="SCO"/>
    <property type="match status" value="1"/>
</dbReference>
<dbReference type="SUPFAM" id="SSF52833">
    <property type="entry name" value="Thioredoxin-like"/>
    <property type="match status" value="1"/>
</dbReference>
<dbReference type="GO" id="GO:0046872">
    <property type="term" value="F:metal ion binding"/>
    <property type="evidence" value="ECO:0007669"/>
    <property type="project" value="UniProtKB-KW"/>
</dbReference>
<keyword evidence="3" id="KW-0479">Metal-binding</keyword>
<dbReference type="FunFam" id="3.40.30.10:FF:000013">
    <property type="entry name" value="Blast:Protein SCO1 homolog, mitochondrial"/>
    <property type="match status" value="1"/>
</dbReference>
<keyword evidence="5" id="KW-0472">Membrane</keyword>
<dbReference type="OrthoDB" id="9790194at2"/>
<evidence type="ECO:0000256" key="4">
    <source>
        <dbReference type="PIRSR" id="PIRSR603782-2"/>
    </source>
</evidence>
<feature type="binding site" evidence="3">
    <location>
        <position position="87"/>
    </location>
    <ligand>
        <name>Cu cation</name>
        <dbReference type="ChEBI" id="CHEBI:23378"/>
    </ligand>
</feature>
<sequence length="209" mass="23611">MRGERGAIVLCSALFAVLLAAFVAGWLSAPPSPQERLTRTAGVEMFAGGQVDELTFINEYGDTVSLADLKGRWSLLFFGYTYCPDICPMTLMHMNRLMKRLSEEEREQLNVVLVSVDPERDRPEQLGQYMDYFNPDFTALTGNPDNMKKLAAQLNAFYARVDREDGGYLMDHSANIVLLDSELNYRGYIEPPHDPKRMLPLIRSLLALP</sequence>
<keyword evidence="5" id="KW-0812">Transmembrane</keyword>
<dbReference type="PANTHER" id="PTHR12151">
    <property type="entry name" value="ELECTRON TRANSPORT PROTIN SCO1/SENC FAMILY MEMBER"/>
    <property type="match status" value="1"/>
</dbReference>
<keyword evidence="5" id="KW-1133">Transmembrane helix</keyword>
<feature type="binding site" evidence="3">
    <location>
        <position position="83"/>
    </location>
    <ligand>
        <name>Cu cation</name>
        <dbReference type="ChEBI" id="CHEBI:23378"/>
    </ligand>
</feature>
<accession>A0A1N7PKY3</accession>
<dbReference type="RefSeq" id="WP_076517333.1">
    <property type="nucleotide sequence ID" value="NZ_FTOH01000010.1"/>
</dbReference>
<evidence type="ECO:0000256" key="3">
    <source>
        <dbReference type="PIRSR" id="PIRSR603782-1"/>
    </source>
</evidence>
<protein>
    <submittedName>
        <fullName evidence="7">Protein SCO1/2</fullName>
    </submittedName>
</protein>
<dbReference type="PANTHER" id="PTHR12151:SF25">
    <property type="entry name" value="LINALOOL DEHYDRATASE_ISOMERASE DOMAIN-CONTAINING PROTEIN"/>
    <property type="match status" value="1"/>
</dbReference>
<evidence type="ECO:0000256" key="2">
    <source>
        <dbReference type="ARBA" id="ARBA00023008"/>
    </source>
</evidence>
<evidence type="ECO:0000256" key="5">
    <source>
        <dbReference type="SAM" id="Phobius"/>
    </source>
</evidence>
<proteinExistence type="inferred from homology"/>
<feature type="transmembrane region" description="Helical" evidence="5">
    <location>
        <begin position="7"/>
        <end position="29"/>
    </location>
</feature>